<proteinExistence type="predicted"/>
<protein>
    <recommendedName>
        <fullName evidence="3">Aminoglycoside phosphotransferase domain-containing protein</fullName>
    </recommendedName>
</protein>
<name>A0A545UHF6_9GAMM</name>
<dbReference type="SUPFAM" id="SSF56112">
    <property type="entry name" value="Protein kinase-like (PK-like)"/>
    <property type="match status" value="1"/>
</dbReference>
<keyword evidence="2" id="KW-1185">Reference proteome</keyword>
<sequence length="356" mass="42353">MSNIETIIQQKKDIDGENRRRLILLIPRFKRDCLDDSCEFVDITYLPGYFTTYVFKVIFKRQEEVLNYYLKLAWIPESGNTRFVERINFEFEKTEEAYNLFEHNDVLKTVKPMRLYRQEGAFFMQEMIGRRQDTLLISAMRKFPMKNNEALLKSFYLTGQWLKSYQELNIHPEKARFSIEEIEGKVQYQIGRINEFSKMALNSQQLSMIESKTRSIIEQFSEDDFKVVAKHNDFAPWNVLKDEEGITVFDFADSGFDLGCYDYFNFINALNSFNRRIFKRKSLIEAAKENFSQGYLEAGSPDKMIKQYFELFFTVEKIRMLVHSIARCSGIAGNIRKQVYKQRLRETMRVLKKLIR</sequence>
<dbReference type="AlphaFoldDB" id="A0A545UHF6"/>
<gene>
    <name evidence="1" type="ORF">FLL46_04965</name>
</gene>
<dbReference type="OrthoDB" id="241498at2"/>
<organism evidence="1 2">
    <name type="scientific">Aliikangiella coralliicola</name>
    <dbReference type="NCBI Taxonomy" id="2592383"/>
    <lineage>
        <taxon>Bacteria</taxon>
        <taxon>Pseudomonadati</taxon>
        <taxon>Pseudomonadota</taxon>
        <taxon>Gammaproteobacteria</taxon>
        <taxon>Oceanospirillales</taxon>
        <taxon>Pleioneaceae</taxon>
        <taxon>Aliikangiella</taxon>
    </lineage>
</organism>
<dbReference type="EMBL" id="VIKS01000003">
    <property type="protein sequence ID" value="TQV88888.1"/>
    <property type="molecule type" value="Genomic_DNA"/>
</dbReference>
<evidence type="ECO:0000313" key="1">
    <source>
        <dbReference type="EMBL" id="TQV88888.1"/>
    </source>
</evidence>
<evidence type="ECO:0008006" key="3">
    <source>
        <dbReference type="Google" id="ProtNLM"/>
    </source>
</evidence>
<comment type="caution">
    <text evidence="1">The sequence shown here is derived from an EMBL/GenBank/DDBJ whole genome shotgun (WGS) entry which is preliminary data.</text>
</comment>
<dbReference type="Gene3D" id="3.90.1200.10">
    <property type="match status" value="1"/>
</dbReference>
<accession>A0A545UHF6</accession>
<dbReference type="InterPro" id="IPR011009">
    <property type="entry name" value="Kinase-like_dom_sf"/>
</dbReference>
<dbReference type="RefSeq" id="WP_142892373.1">
    <property type="nucleotide sequence ID" value="NZ_ML660161.1"/>
</dbReference>
<dbReference type="Proteomes" id="UP000315439">
    <property type="component" value="Unassembled WGS sequence"/>
</dbReference>
<evidence type="ECO:0000313" key="2">
    <source>
        <dbReference type="Proteomes" id="UP000315439"/>
    </source>
</evidence>
<reference evidence="1 2" key="1">
    <citation type="submission" date="2019-07" db="EMBL/GenBank/DDBJ databases">
        <title>Draft genome for Aliikangiella sp. M105.</title>
        <authorList>
            <person name="Wang G."/>
        </authorList>
    </citation>
    <scope>NUCLEOTIDE SEQUENCE [LARGE SCALE GENOMIC DNA]</scope>
    <source>
        <strain evidence="1 2">M105</strain>
    </source>
</reference>